<dbReference type="EMBL" id="JAGGNH010000004">
    <property type="protein sequence ID" value="KAJ0976265.1"/>
    <property type="molecule type" value="Genomic_DNA"/>
</dbReference>
<keyword evidence="8" id="KW-1185">Reference proteome</keyword>
<evidence type="ECO:0000256" key="2">
    <source>
        <dbReference type="ARBA" id="ARBA00022723"/>
    </source>
</evidence>
<dbReference type="Gene3D" id="3.30.70.100">
    <property type="match status" value="1"/>
</dbReference>
<dbReference type="PROSITE" id="PS50846">
    <property type="entry name" value="HMA_2"/>
    <property type="match status" value="1"/>
</dbReference>
<accession>A0A9D5CMX5</accession>
<evidence type="ECO:0000313" key="7">
    <source>
        <dbReference type="EMBL" id="KAJ0976265.1"/>
    </source>
</evidence>
<reference evidence="7" key="1">
    <citation type="submission" date="2021-03" db="EMBL/GenBank/DDBJ databases">
        <authorList>
            <person name="Li Z."/>
            <person name="Yang C."/>
        </authorList>
    </citation>
    <scope>NUCLEOTIDE SEQUENCE</scope>
    <source>
        <strain evidence="7">Dzin_1.0</strain>
        <tissue evidence="7">Leaf</tissue>
    </source>
</reference>
<feature type="compositionally biased region" description="Basic and acidic residues" evidence="5">
    <location>
        <begin position="89"/>
        <end position="101"/>
    </location>
</feature>
<comment type="similarity">
    <text evidence="4">Belongs to the HIPP family.</text>
</comment>
<evidence type="ECO:0000256" key="5">
    <source>
        <dbReference type="SAM" id="MobiDB-lite"/>
    </source>
</evidence>
<dbReference type="SUPFAM" id="SSF55008">
    <property type="entry name" value="HMA, heavy metal-associated domain"/>
    <property type="match status" value="1"/>
</dbReference>
<feature type="domain" description="HMA" evidence="6">
    <location>
        <begin position="13"/>
        <end position="76"/>
    </location>
</feature>
<dbReference type="CDD" id="cd00371">
    <property type="entry name" value="HMA"/>
    <property type="match status" value="1"/>
</dbReference>
<protein>
    <recommendedName>
        <fullName evidence="6">HMA domain-containing protein</fullName>
    </recommendedName>
</protein>
<dbReference type="GO" id="GO:0046872">
    <property type="term" value="F:metal ion binding"/>
    <property type="evidence" value="ECO:0007669"/>
    <property type="project" value="UniProtKB-KW"/>
</dbReference>
<keyword evidence="3" id="KW-0636">Prenylation</keyword>
<keyword evidence="1" id="KW-0488">Methylation</keyword>
<organism evidence="7 8">
    <name type="scientific">Dioscorea zingiberensis</name>
    <dbReference type="NCBI Taxonomy" id="325984"/>
    <lineage>
        <taxon>Eukaryota</taxon>
        <taxon>Viridiplantae</taxon>
        <taxon>Streptophyta</taxon>
        <taxon>Embryophyta</taxon>
        <taxon>Tracheophyta</taxon>
        <taxon>Spermatophyta</taxon>
        <taxon>Magnoliopsida</taxon>
        <taxon>Liliopsida</taxon>
        <taxon>Dioscoreales</taxon>
        <taxon>Dioscoreaceae</taxon>
        <taxon>Dioscorea</taxon>
    </lineage>
</organism>
<dbReference type="InterPro" id="IPR006121">
    <property type="entry name" value="HMA_dom"/>
</dbReference>
<comment type="caution">
    <text evidence="7">The sequence shown here is derived from an EMBL/GenBank/DDBJ whole genome shotgun (WGS) entry which is preliminary data.</text>
</comment>
<evidence type="ECO:0000259" key="6">
    <source>
        <dbReference type="PROSITE" id="PS50846"/>
    </source>
</evidence>
<dbReference type="AlphaFoldDB" id="A0A9D5CMX5"/>
<reference evidence="7" key="2">
    <citation type="journal article" date="2022" name="Hortic Res">
        <title>The genome of Dioscorea zingiberensis sheds light on the biosynthesis, origin and evolution of the medicinally important diosgenin saponins.</title>
        <authorList>
            <person name="Li Y."/>
            <person name="Tan C."/>
            <person name="Li Z."/>
            <person name="Guo J."/>
            <person name="Li S."/>
            <person name="Chen X."/>
            <person name="Wang C."/>
            <person name="Dai X."/>
            <person name="Yang H."/>
            <person name="Song W."/>
            <person name="Hou L."/>
            <person name="Xu J."/>
            <person name="Tong Z."/>
            <person name="Xu A."/>
            <person name="Yuan X."/>
            <person name="Wang W."/>
            <person name="Yang Q."/>
            <person name="Chen L."/>
            <person name="Sun Z."/>
            <person name="Wang K."/>
            <person name="Pan B."/>
            <person name="Chen J."/>
            <person name="Bao Y."/>
            <person name="Liu F."/>
            <person name="Qi X."/>
            <person name="Gang D.R."/>
            <person name="Wen J."/>
            <person name="Li J."/>
        </authorList>
    </citation>
    <scope>NUCLEOTIDE SEQUENCE</scope>
    <source>
        <strain evidence="7">Dzin_1.0</strain>
    </source>
</reference>
<name>A0A9D5CMX5_9LILI</name>
<evidence type="ECO:0000256" key="1">
    <source>
        <dbReference type="ARBA" id="ARBA00022481"/>
    </source>
</evidence>
<dbReference type="PANTHER" id="PTHR45868:SF80">
    <property type="entry name" value="F15K9.8-RELATED"/>
    <property type="match status" value="1"/>
</dbReference>
<dbReference type="Pfam" id="PF00403">
    <property type="entry name" value="HMA"/>
    <property type="match status" value="1"/>
</dbReference>
<proteinExistence type="inferred from homology"/>
<sequence>MAAAGEATEPLKYQTWVLKVFIHCEGCKRTVKKALQSIDGVYKTNVDLQHHKVTVIGNVLAETLIKKLLKTGKHAELWPEKNNSIPKKNKSEEESVPEKPNIKSNAESPKIKQNDAGVKKGKCKTEHGNGGLEEMEVKNSNVGGGGAACVMSYSTVQPSVSHCGASYTFPSMIPQSFIVEDENASVCIVMNSLCDLSIYIPPSPLALRILKLEAMKTPQLTGEGTWSHEMKRTVGDKLRKAYSSAMVVADQKGGDHLQNSGDLDRRKGWGFEDPIRRVMFLGPWSHT</sequence>
<dbReference type="OrthoDB" id="689350at2759"/>
<gene>
    <name evidence="7" type="ORF">J5N97_018230</name>
</gene>
<evidence type="ECO:0000313" key="8">
    <source>
        <dbReference type="Proteomes" id="UP001085076"/>
    </source>
</evidence>
<evidence type="ECO:0000256" key="3">
    <source>
        <dbReference type="ARBA" id="ARBA00023289"/>
    </source>
</evidence>
<dbReference type="PANTHER" id="PTHR45868">
    <property type="entry name" value="HEAVY METAL-ASSOCIATED ISOPRENYLATED PLANT PROTEIN 33-RELATED"/>
    <property type="match status" value="1"/>
</dbReference>
<dbReference type="Proteomes" id="UP001085076">
    <property type="component" value="Miscellaneous, Linkage group lg04"/>
</dbReference>
<keyword evidence="2" id="KW-0479">Metal-binding</keyword>
<feature type="region of interest" description="Disordered" evidence="5">
    <location>
        <begin position="79"/>
        <end position="131"/>
    </location>
</feature>
<keyword evidence="3" id="KW-0449">Lipoprotein</keyword>
<dbReference type="InterPro" id="IPR036163">
    <property type="entry name" value="HMA_dom_sf"/>
</dbReference>
<evidence type="ECO:0000256" key="4">
    <source>
        <dbReference type="ARBA" id="ARBA00024045"/>
    </source>
</evidence>